<dbReference type="InterPro" id="IPR029045">
    <property type="entry name" value="ClpP/crotonase-like_dom_sf"/>
</dbReference>
<name>A0A448IK36_MYCAU</name>
<dbReference type="Gene3D" id="3.90.226.10">
    <property type="entry name" value="2-enoyl-CoA Hydratase, Chain A, domain 1"/>
    <property type="match status" value="1"/>
</dbReference>
<dbReference type="EMBL" id="LR134356">
    <property type="protein sequence ID" value="VEG52875.1"/>
    <property type="molecule type" value="Genomic_DNA"/>
</dbReference>
<keyword evidence="2" id="KW-0456">Lyase</keyword>
<comment type="similarity">
    <text evidence="1">Belongs to the enoyl-CoA hydratase/isomerase family.</text>
</comment>
<dbReference type="GO" id="GO:0004300">
    <property type="term" value="F:enoyl-CoA hydratase activity"/>
    <property type="evidence" value="ECO:0007669"/>
    <property type="project" value="UniProtKB-EC"/>
</dbReference>
<dbReference type="KEGG" id="mauu:NCTC10437_01679"/>
<dbReference type="InterPro" id="IPR001753">
    <property type="entry name" value="Enoyl-CoA_hydra/iso"/>
</dbReference>
<keyword evidence="3" id="KW-1185">Reference proteome</keyword>
<dbReference type="OrthoDB" id="8452484at2"/>
<dbReference type="NCBIfam" id="NF004840">
    <property type="entry name" value="PRK06190.1"/>
    <property type="match status" value="1"/>
</dbReference>
<dbReference type="STRING" id="1791.GCA_001049355_04463"/>
<dbReference type="AlphaFoldDB" id="A0A448IK36"/>
<sequence length="262" mass="27625">MTTDELVLTADRDGVRVITLNRPSARNALSRDLIRATYAALTAADADPSVRSIILTGTDPAFCAGVDLKEAARDGLSYFEEFRSQSCIAAVAALRTPVIGAINGATFTGGLEMALGCDFLIASERAVFADTHARVGILPGGGMTARLPQLVGAAMARRLSMTGEVVDAARAERIGLVTEVVPHERLLERASELAAQIAEVPGPTMLSLKEIYATGAAAVTDPALAAEQKIAVVQHRDSQGFDGLGDRFDAVARRNREQIPPT</sequence>
<dbReference type="SUPFAM" id="SSF52096">
    <property type="entry name" value="ClpP/crotonase"/>
    <property type="match status" value="1"/>
</dbReference>
<evidence type="ECO:0000313" key="3">
    <source>
        <dbReference type="Proteomes" id="UP000279306"/>
    </source>
</evidence>
<dbReference type="CDD" id="cd06558">
    <property type="entry name" value="crotonase-like"/>
    <property type="match status" value="1"/>
</dbReference>
<organism evidence="2 3">
    <name type="scientific">Mycolicibacterium aurum</name>
    <name type="common">Mycobacterium aurum</name>
    <dbReference type="NCBI Taxonomy" id="1791"/>
    <lineage>
        <taxon>Bacteria</taxon>
        <taxon>Bacillati</taxon>
        <taxon>Actinomycetota</taxon>
        <taxon>Actinomycetes</taxon>
        <taxon>Mycobacteriales</taxon>
        <taxon>Mycobacteriaceae</taxon>
        <taxon>Mycolicibacterium</taxon>
    </lineage>
</organism>
<dbReference type="PANTHER" id="PTHR43802">
    <property type="entry name" value="ENOYL-COA HYDRATASE"/>
    <property type="match status" value="1"/>
</dbReference>
<protein>
    <submittedName>
        <fullName evidence="2">Enoyl-CoA hydratase</fullName>
        <ecNumber evidence="2">4.2.1.17</ecNumber>
    </submittedName>
</protein>
<accession>A0A448IK36</accession>
<dbReference type="Proteomes" id="UP000279306">
    <property type="component" value="Chromosome"/>
</dbReference>
<reference evidence="2 3" key="1">
    <citation type="submission" date="2018-12" db="EMBL/GenBank/DDBJ databases">
        <authorList>
            <consortium name="Pathogen Informatics"/>
        </authorList>
    </citation>
    <scope>NUCLEOTIDE SEQUENCE [LARGE SCALE GENOMIC DNA]</scope>
    <source>
        <strain evidence="2 3">NCTC10437</strain>
    </source>
</reference>
<dbReference type="PANTHER" id="PTHR43802:SF1">
    <property type="entry name" value="IP11341P-RELATED"/>
    <property type="match status" value="1"/>
</dbReference>
<dbReference type="RefSeq" id="WP_048634300.1">
    <property type="nucleotide sequence ID" value="NZ_CVQQ01000018.1"/>
</dbReference>
<dbReference type="EC" id="4.2.1.17" evidence="2"/>
<evidence type="ECO:0000313" key="2">
    <source>
        <dbReference type="EMBL" id="VEG52875.1"/>
    </source>
</evidence>
<proteinExistence type="inferred from homology"/>
<evidence type="ECO:0000256" key="1">
    <source>
        <dbReference type="ARBA" id="ARBA00005254"/>
    </source>
</evidence>
<dbReference type="Pfam" id="PF00378">
    <property type="entry name" value="ECH_1"/>
    <property type="match status" value="1"/>
</dbReference>
<gene>
    <name evidence="2" type="primary">echA8_4</name>
    <name evidence="2" type="ORF">NCTC10437_01679</name>
</gene>